<sequence>MESKLWPQEQKEIPWADIKRRAATDPSWVWHHPRALDDLKEEAIRRETWREIGDGYVERGPFPKPRTNVMFQELTRDPNTGVVTLRVKPLHADTVYYSYDGPATTSSSKLDAYDLETDALWISCLAVDSTGERETGQPQMWTNTLEVKYRLFRQGEERMCELRAIPSGDIRYTVDGSSLEISGHRYAQPFAVPDGTKLILAQAQGQNMVSRELRVEISDEDHDYVRIDASVPAIWRRRLERDSTAETYEFLEVVEKYSAVLGGLQINIGKESRWITFAADEQTFQSPAEVRQLASLFREVIPSGVVALTIEAMKFDQGGDLQEFAGELRASLEADEVEQ</sequence>
<dbReference type="EMBL" id="CADCTR010003371">
    <property type="protein sequence ID" value="CAA9397251.1"/>
    <property type="molecule type" value="Genomic_DNA"/>
</dbReference>
<reference evidence="1" key="1">
    <citation type="submission" date="2020-02" db="EMBL/GenBank/DDBJ databases">
        <authorList>
            <person name="Meier V. D."/>
        </authorList>
    </citation>
    <scope>NUCLEOTIDE SEQUENCE</scope>
    <source>
        <strain evidence="1">AVDCRST_MAG93</strain>
    </source>
</reference>
<protein>
    <submittedName>
        <fullName evidence="1">Uncharacterized protein</fullName>
    </submittedName>
</protein>
<organism evidence="1">
    <name type="scientific">uncultured Chloroflexia bacterium</name>
    <dbReference type="NCBI Taxonomy" id="1672391"/>
    <lineage>
        <taxon>Bacteria</taxon>
        <taxon>Bacillati</taxon>
        <taxon>Chloroflexota</taxon>
        <taxon>Chloroflexia</taxon>
        <taxon>environmental samples</taxon>
    </lineage>
</organism>
<gene>
    <name evidence="1" type="ORF">AVDCRST_MAG93-10038</name>
</gene>
<accession>A0A6J4NWF3</accession>
<proteinExistence type="predicted"/>
<dbReference type="AlphaFoldDB" id="A0A6J4NWF3"/>
<dbReference type="Pfam" id="PF13287">
    <property type="entry name" value="Fn3_assoc"/>
    <property type="match status" value="1"/>
</dbReference>
<dbReference type="InterPro" id="IPR026876">
    <property type="entry name" value="Fn3_assoc_repeat"/>
</dbReference>
<evidence type="ECO:0000313" key="1">
    <source>
        <dbReference type="EMBL" id="CAA9397251.1"/>
    </source>
</evidence>
<name>A0A6J4NWF3_9CHLR</name>